<comment type="similarity">
    <text evidence="1">Belongs to the membrane fusion protein (MFP) (TC 8.A.1) family.</text>
</comment>
<dbReference type="GO" id="GO:0060003">
    <property type="term" value="P:copper ion export"/>
    <property type="evidence" value="ECO:0007669"/>
    <property type="project" value="TreeGrafter"/>
</dbReference>
<dbReference type="InterPro" id="IPR058647">
    <property type="entry name" value="BSH_CzcB-like"/>
</dbReference>
<geneLocation type="plasmid" evidence="8">
    <name>pgw6_1</name>
</geneLocation>
<evidence type="ECO:0000256" key="2">
    <source>
        <dbReference type="ARBA" id="ARBA00022448"/>
    </source>
</evidence>
<dbReference type="GO" id="GO:0022857">
    <property type="term" value="F:transmembrane transporter activity"/>
    <property type="evidence" value="ECO:0007669"/>
    <property type="project" value="InterPro"/>
</dbReference>
<dbReference type="RefSeq" id="WP_124740391.1">
    <property type="nucleotide sequence ID" value="NZ_CP034087.1"/>
</dbReference>
<protein>
    <submittedName>
        <fullName evidence="7">Efflux RND transporter periplasmic adaptor subunit</fullName>
    </submittedName>
</protein>
<organism evidence="7 8">
    <name type="scientific">Methylocystis rosea</name>
    <dbReference type="NCBI Taxonomy" id="173366"/>
    <lineage>
        <taxon>Bacteria</taxon>
        <taxon>Pseudomonadati</taxon>
        <taxon>Pseudomonadota</taxon>
        <taxon>Alphaproteobacteria</taxon>
        <taxon>Hyphomicrobiales</taxon>
        <taxon>Methylocystaceae</taxon>
        <taxon>Methylocystis</taxon>
    </lineage>
</organism>
<dbReference type="EMBL" id="CP034087">
    <property type="protein sequence ID" value="AZG78883.1"/>
    <property type="molecule type" value="Genomic_DNA"/>
</dbReference>
<dbReference type="Gene3D" id="2.40.30.170">
    <property type="match status" value="1"/>
</dbReference>
<dbReference type="GO" id="GO:0016020">
    <property type="term" value="C:membrane"/>
    <property type="evidence" value="ECO:0007669"/>
    <property type="project" value="InterPro"/>
</dbReference>
<dbReference type="GO" id="GO:0046914">
    <property type="term" value="F:transition metal ion binding"/>
    <property type="evidence" value="ECO:0007669"/>
    <property type="project" value="TreeGrafter"/>
</dbReference>
<dbReference type="Pfam" id="PF25975">
    <property type="entry name" value="CzcB_C"/>
    <property type="match status" value="1"/>
</dbReference>
<evidence type="ECO:0000259" key="6">
    <source>
        <dbReference type="Pfam" id="PF25975"/>
    </source>
</evidence>
<evidence type="ECO:0000256" key="1">
    <source>
        <dbReference type="ARBA" id="ARBA00009477"/>
    </source>
</evidence>
<dbReference type="PANTHER" id="PTHR30097:SF4">
    <property type="entry name" value="SLR6042 PROTEIN"/>
    <property type="match status" value="1"/>
</dbReference>
<dbReference type="Gene3D" id="2.40.420.20">
    <property type="match status" value="1"/>
</dbReference>
<reference evidence="7 8" key="1">
    <citation type="submission" date="2018-11" db="EMBL/GenBank/DDBJ databases">
        <title>Genome squencing of methanotrophic bacteria isolated from alkaline groundwater in Korea.</title>
        <authorList>
            <person name="Nguyen L.N."/>
        </authorList>
    </citation>
    <scope>NUCLEOTIDE SEQUENCE [LARGE SCALE GENOMIC DNA]</scope>
    <source>
        <strain evidence="7 8">GW6</strain>
        <plasmid evidence="8">pgw6_1</plasmid>
    </source>
</reference>
<dbReference type="InterPro" id="IPR051909">
    <property type="entry name" value="MFP_Cation_Efflux"/>
</dbReference>
<evidence type="ECO:0000259" key="4">
    <source>
        <dbReference type="Pfam" id="PF25893"/>
    </source>
</evidence>
<feature type="domain" description="CzcB-like alpha-helical hairpin" evidence="4">
    <location>
        <begin position="156"/>
        <end position="215"/>
    </location>
</feature>
<dbReference type="PANTHER" id="PTHR30097">
    <property type="entry name" value="CATION EFFLUX SYSTEM PROTEIN CUSB"/>
    <property type="match status" value="1"/>
</dbReference>
<dbReference type="GO" id="GO:0030288">
    <property type="term" value="C:outer membrane-bounded periplasmic space"/>
    <property type="evidence" value="ECO:0007669"/>
    <property type="project" value="TreeGrafter"/>
</dbReference>
<dbReference type="AlphaFoldDB" id="A0A3G8MA66"/>
<dbReference type="GO" id="GO:0015679">
    <property type="term" value="P:plasma membrane copper ion transport"/>
    <property type="evidence" value="ECO:0007669"/>
    <property type="project" value="TreeGrafter"/>
</dbReference>
<evidence type="ECO:0000313" key="7">
    <source>
        <dbReference type="EMBL" id="AZG78883.1"/>
    </source>
</evidence>
<proteinExistence type="inferred from homology"/>
<evidence type="ECO:0000256" key="3">
    <source>
        <dbReference type="SAM" id="Phobius"/>
    </source>
</evidence>
<dbReference type="SUPFAM" id="SSF111369">
    <property type="entry name" value="HlyD-like secretion proteins"/>
    <property type="match status" value="1"/>
</dbReference>
<dbReference type="KEGG" id="mros:EHO51_18865"/>
<dbReference type="Pfam" id="PF25893">
    <property type="entry name" value="HH_CzcB"/>
    <property type="match status" value="1"/>
</dbReference>
<dbReference type="Pfam" id="PF25973">
    <property type="entry name" value="BSH_CzcB"/>
    <property type="match status" value="1"/>
</dbReference>
<evidence type="ECO:0000313" key="8">
    <source>
        <dbReference type="Proteomes" id="UP000273982"/>
    </source>
</evidence>
<keyword evidence="7" id="KW-0614">Plasmid</keyword>
<dbReference type="NCBIfam" id="TIGR01730">
    <property type="entry name" value="RND_mfp"/>
    <property type="match status" value="1"/>
</dbReference>
<dbReference type="Gene3D" id="2.40.50.100">
    <property type="match status" value="1"/>
</dbReference>
<keyword evidence="3" id="KW-1133">Transmembrane helix</keyword>
<keyword evidence="2" id="KW-0813">Transport</keyword>
<evidence type="ECO:0000259" key="5">
    <source>
        <dbReference type="Pfam" id="PF25973"/>
    </source>
</evidence>
<dbReference type="InterPro" id="IPR006143">
    <property type="entry name" value="RND_pump_MFP"/>
</dbReference>
<accession>A0A3G8MA66</accession>
<feature type="domain" description="CzcB-like barrel-sandwich hybrid" evidence="5">
    <location>
        <begin position="119"/>
        <end position="272"/>
    </location>
</feature>
<sequence length="427" mass="45676">MTKPNSDGATGPQSDAFATRLRKSTAKLSSRSFLLVIIIVASAVIGSWFPQISAPLRFLFSSKTEVVQPAEQQSAEGLVKLTLEQIEAAKIETAPAGPGTLTKRLVAPASMTPDPDRIGRVAAKVAGTIAELRKRLGDNVALNEVIAVVDSREVADAKSGYLAAAVQYDLQNQLFLREKGLFEKKITAEQLFLKAKTSFAEAKLRLDLARQKLAALDLSESEITDLPSQPISSLRRKEIRAPIAGRVIERLVSLGQPVGGEGQAKELYVLSDLSVVQADISVPISDLAAIREGQLVLVKTPDERVFEGKVVVVNAIITQETRSGHVIASFGNPDFALHPGVLLNAEIALARTPVKVRIPRAAMQMIDNEPTVFVRAPNGFVKRKIVIGATDDVSAEVTAGLSPGEAIAVSNTFVLKAEAAKSNIPEE</sequence>
<feature type="domain" description="CzcB-like C-terminal circularly permuted SH3-like" evidence="6">
    <location>
        <begin position="356"/>
        <end position="416"/>
    </location>
</feature>
<dbReference type="InterPro" id="IPR058648">
    <property type="entry name" value="HH_CzcB-like"/>
</dbReference>
<dbReference type="Proteomes" id="UP000273982">
    <property type="component" value="Plasmid pGW6_1"/>
</dbReference>
<keyword evidence="3" id="KW-0472">Membrane</keyword>
<name>A0A3G8MA66_9HYPH</name>
<feature type="transmembrane region" description="Helical" evidence="3">
    <location>
        <begin position="32"/>
        <end position="49"/>
    </location>
</feature>
<keyword evidence="3" id="KW-0812">Transmembrane</keyword>
<dbReference type="InterPro" id="IPR058649">
    <property type="entry name" value="CzcB_C"/>
</dbReference>
<gene>
    <name evidence="7" type="ORF">EHO51_18865</name>
</gene>